<evidence type="ECO:0000256" key="1">
    <source>
        <dbReference type="SAM" id="Phobius"/>
    </source>
</evidence>
<keyword evidence="1" id="KW-1133">Transmembrane helix</keyword>
<feature type="transmembrane region" description="Helical" evidence="1">
    <location>
        <begin position="131"/>
        <end position="149"/>
    </location>
</feature>
<dbReference type="InterPro" id="IPR014509">
    <property type="entry name" value="YjdF-like"/>
</dbReference>
<dbReference type="EMBL" id="BGOW01000038">
    <property type="protein sequence ID" value="GBL47368.1"/>
    <property type="molecule type" value="Genomic_DNA"/>
</dbReference>
<dbReference type="Pfam" id="PF09997">
    <property type="entry name" value="DUF2238"/>
    <property type="match status" value="1"/>
</dbReference>
<feature type="transmembrane region" description="Helical" evidence="1">
    <location>
        <begin position="102"/>
        <end position="119"/>
    </location>
</feature>
<organism evidence="2 3">
    <name type="scientific">Sulfuriferula multivorans</name>
    <dbReference type="NCBI Taxonomy" id="1559896"/>
    <lineage>
        <taxon>Bacteria</taxon>
        <taxon>Pseudomonadati</taxon>
        <taxon>Pseudomonadota</taxon>
        <taxon>Betaproteobacteria</taxon>
        <taxon>Nitrosomonadales</taxon>
        <taxon>Sulfuricellaceae</taxon>
        <taxon>Sulfuriferula</taxon>
    </lineage>
</organism>
<keyword evidence="3" id="KW-1185">Reference proteome</keyword>
<evidence type="ECO:0008006" key="4">
    <source>
        <dbReference type="Google" id="ProtNLM"/>
    </source>
</evidence>
<proteinExistence type="predicted"/>
<dbReference type="OrthoDB" id="9786473at2"/>
<dbReference type="PIRSF" id="PIRSF020606">
    <property type="entry name" value="UCP020606"/>
    <property type="match status" value="1"/>
</dbReference>
<protein>
    <recommendedName>
        <fullName evidence="4">DUF2238 domain-containing protein</fullName>
    </recommendedName>
</protein>
<dbReference type="InterPro" id="IPR058534">
    <property type="entry name" value="YjdF"/>
</dbReference>
<dbReference type="Proteomes" id="UP000286806">
    <property type="component" value="Unassembled WGS sequence"/>
</dbReference>
<accession>A0A401JHB6</accession>
<keyword evidence="1" id="KW-0812">Transmembrane</keyword>
<evidence type="ECO:0000313" key="3">
    <source>
        <dbReference type="Proteomes" id="UP000286806"/>
    </source>
</evidence>
<reference evidence="2 3" key="1">
    <citation type="journal article" date="2019" name="Front. Microbiol.">
        <title>Genomes of Neutrophilic Sulfur-Oxidizing Chemolithoautotrophs Representing 9 Proteobacterial Species From 8 Genera.</title>
        <authorList>
            <person name="Watanabe T."/>
            <person name="Kojima H."/>
            <person name="Umezawa K."/>
            <person name="Hori C."/>
            <person name="Takasuka T.E."/>
            <person name="Kato Y."/>
            <person name="Fukui M."/>
        </authorList>
    </citation>
    <scope>NUCLEOTIDE SEQUENCE [LARGE SCALE GENOMIC DNA]</scope>
    <source>
        <strain evidence="2 3">TTN</strain>
    </source>
</reference>
<gene>
    <name evidence="2" type="ORF">SFMTTN_3203</name>
</gene>
<dbReference type="AlphaFoldDB" id="A0A401JHB6"/>
<keyword evidence="1" id="KW-0472">Membrane</keyword>
<feature type="transmembrane region" description="Helical" evidence="1">
    <location>
        <begin position="178"/>
        <end position="195"/>
    </location>
</feature>
<feature type="transmembrane region" description="Helical" evidence="1">
    <location>
        <begin position="60"/>
        <end position="79"/>
    </location>
</feature>
<comment type="caution">
    <text evidence="2">The sequence shown here is derived from an EMBL/GenBank/DDBJ whole genome shotgun (WGS) entry which is preliminary data.</text>
</comment>
<dbReference type="RefSeq" id="WP_124706120.1">
    <property type="nucleotide sequence ID" value="NZ_BGOW01000038.1"/>
</dbReference>
<feature type="transmembrane region" description="Helical" evidence="1">
    <location>
        <begin position="31"/>
        <end position="48"/>
    </location>
</feature>
<evidence type="ECO:0000313" key="2">
    <source>
        <dbReference type="EMBL" id="GBL47368.1"/>
    </source>
</evidence>
<name>A0A401JHB6_9PROT</name>
<sequence length="210" mass="23378">MNTAVTPLQAGLLFATLGILAWSGIHPHDYFTWLLEVIPVLIALPLLIATRKAFPLTPLVYVLIALHCAILMVGGHYTYAEVPLFNWLRDTFDLARNHYDRVGHFAQGLVPALVTREILLRRTPLQRGKMLFFLVVCVCLAISATYELIEWGVAEASGSDAVAFLATQGDIWDTQKDMAFALLGSILGQLGFARLHDRQLRALTDTYRSI</sequence>